<keyword evidence="3" id="KW-1185">Reference proteome</keyword>
<comment type="caution">
    <text evidence="2">The sequence shown here is derived from an EMBL/GenBank/DDBJ whole genome shotgun (WGS) entry which is preliminary data.</text>
</comment>
<keyword evidence="1" id="KW-1133">Transmembrane helix</keyword>
<accession>A0A363CX29</accession>
<evidence type="ECO:0000256" key="1">
    <source>
        <dbReference type="SAM" id="Phobius"/>
    </source>
</evidence>
<gene>
    <name evidence="2" type="ORF">B0174_11870</name>
</gene>
<dbReference type="Proteomes" id="UP000251135">
    <property type="component" value="Unassembled WGS sequence"/>
</dbReference>
<name>A0A363CX29_9BACT</name>
<feature type="transmembrane region" description="Helical" evidence="1">
    <location>
        <begin position="16"/>
        <end position="32"/>
    </location>
</feature>
<evidence type="ECO:0000313" key="2">
    <source>
        <dbReference type="EMBL" id="PUE63337.1"/>
    </source>
</evidence>
<sequence>MIPFNKSPYKGNSEKYIYFILFSLLSIYLFITHQVRMTLNDDSALYMFLTEGERGTLIMSYPLSSLMSKLYEIFPSIQWQSGLYTFCIFIFIFTGSYYIKSVNSVVFIILCQPR</sequence>
<dbReference type="AlphaFoldDB" id="A0A363CX29"/>
<feature type="transmembrane region" description="Helical" evidence="1">
    <location>
        <begin position="83"/>
        <end position="110"/>
    </location>
</feature>
<keyword evidence="1" id="KW-0812">Transmembrane</keyword>
<protein>
    <submittedName>
        <fullName evidence="2">Uncharacterized protein</fullName>
    </submittedName>
</protein>
<keyword evidence="1" id="KW-0472">Membrane</keyword>
<organism evidence="2 3">
    <name type="scientific">Arcobacter caeni</name>
    <dbReference type="NCBI Taxonomy" id="1912877"/>
    <lineage>
        <taxon>Bacteria</taxon>
        <taxon>Pseudomonadati</taxon>
        <taxon>Campylobacterota</taxon>
        <taxon>Epsilonproteobacteria</taxon>
        <taxon>Campylobacterales</taxon>
        <taxon>Arcobacteraceae</taxon>
        <taxon>Arcobacter</taxon>
    </lineage>
</organism>
<dbReference type="EMBL" id="MUXE01000031">
    <property type="protein sequence ID" value="PUE63337.1"/>
    <property type="molecule type" value="Genomic_DNA"/>
</dbReference>
<evidence type="ECO:0000313" key="3">
    <source>
        <dbReference type="Proteomes" id="UP000251135"/>
    </source>
</evidence>
<reference evidence="2 3" key="1">
    <citation type="submission" date="2017-02" db="EMBL/GenBank/DDBJ databases">
        <title>Arcobacter caeni sp. nov, a new Arcobacter species isolated from reclaimed water.</title>
        <authorList>
            <person name="Figueras M.J."/>
            <person name="Perez-Cataluna A."/>
            <person name="Salas-Masso N."/>
        </authorList>
    </citation>
    <scope>NUCLEOTIDE SEQUENCE [LARGE SCALE GENOMIC DNA]</scope>
    <source>
        <strain evidence="2 3">RW17-10</strain>
    </source>
</reference>
<proteinExistence type="predicted"/>